<feature type="compositionally biased region" description="Acidic residues" evidence="1">
    <location>
        <begin position="8"/>
        <end position="24"/>
    </location>
</feature>
<protein>
    <submittedName>
        <fullName evidence="2">Uncharacterized protein</fullName>
    </submittedName>
</protein>
<feature type="compositionally biased region" description="Polar residues" evidence="1">
    <location>
        <begin position="129"/>
        <end position="150"/>
    </location>
</feature>
<reference evidence="2 3" key="1">
    <citation type="submission" date="2016-02" db="EMBL/GenBank/DDBJ databases">
        <title>Genome analysis of coral dinoflagellate symbionts highlights evolutionary adaptations to a symbiotic lifestyle.</title>
        <authorList>
            <person name="Aranda M."/>
            <person name="Li Y."/>
            <person name="Liew Y.J."/>
            <person name="Baumgarten S."/>
            <person name="Simakov O."/>
            <person name="Wilson M."/>
            <person name="Piel J."/>
            <person name="Ashoor H."/>
            <person name="Bougouffa S."/>
            <person name="Bajic V.B."/>
            <person name="Ryu T."/>
            <person name="Ravasi T."/>
            <person name="Bayer T."/>
            <person name="Micklem G."/>
            <person name="Kim H."/>
            <person name="Bhak J."/>
            <person name="Lajeunesse T.C."/>
            <person name="Voolstra C.R."/>
        </authorList>
    </citation>
    <scope>NUCLEOTIDE SEQUENCE [LARGE SCALE GENOMIC DNA]</scope>
    <source>
        <strain evidence="2 3">CCMP2467</strain>
    </source>
</reference>
<organism evidence="2 3">
    <name type="scientific">Symbiodinium microadriaticum</name>
    <name type="common">Dinoflagellate</name>
    <name type="synonym">Zooxanthella microadriatica</name>
    <dbReference type="NCBI Taxonomy" id="2951"/>
    <lineage>
        <taxon>Eukaryota</taxon>
        <taxon>Sar</taxon>
        <taxon>Alveolata</taxon>
        <taxon>Dinophyceae</taxon>
        <taxon>Suessiales</taxon>
        <taxon>Symbiodiniaceae</taxon>
        <taxon>Symbiodinium</taxon>
    </lineage>
</organism>
<keyword evidence="3" id="KW-1185">Reference proteome</keyword>
<dbReference type="EMBL" id="LSRX01000967">
    <property type="protein sequence ID" value="OLP85582.1"/>
    <property type="molecule type" value="Genomic_DNA"/>
</dbReference>
<accession>A0A1Q9CRP2</accession>
<name>A0A1Q9CRP2_SYMMI</name>
<dbReference type="AlphaFoldDB" id="A0A1Q9CRP2"/>
<dbReference type="Proteomes" id="UP000186817">
    <property type="component" value="Unassembled WGS sequence"/>
</dbReference>
<comment type="caution">
    <text evidence="2">The sequence shown here is derived from an EMBL/GenBank/DDBJ whole genome shotgun (WGS) entry which is preliminary data.</text>
</comment>
<evidence type="ECO:0000313" key="3">
    <source>
        <dbReference type="Proteomes" id="UP000186817"/>
    </source>
</evidence>
<gene>
    <name evidence="2" type="ORF">AK812_SmicGene33409</name>
</gene>
<evidence type="ECO:0000256" key="1">
    <source>
        <dbReference type="SAM" id="MobiDB-lite"/>
    </source>
</evidence>
<proteinExistence type="predicted"/>
<evidence type="ECO:0000313" key="2">
    <source>
        <dbReference type="EMBL" id="OLP85582.1"/>
    </source>
</evidence>
<sequence length="150" mass="16908">MLPIAFPDAEDDQEAVDSNEGWNMDEDDRLSISWEGAVQLCTQPWCTGGVRWIDLEIDEEALRHAAARQQELLEQPQDVPPLAEPEEEPEEREERPHRRRRKRRAEREATPSFRLTTCEAAEKELSATPEVTSAAAQATQRGVTGDSALS</sequence>
<feature type="region of interest" description="Disordered" evidence="1">
    <location>
        <begin position="1"/>
        <end position="24"/>
    </location>
</feature>
<feature type="region of interest" description="Disordered" evidence="1">
    <location>
        <begin position="68"/>
        <end position="150"/>
    </location>
</feature>